<reference evidence="2" key="1">
    <citation type="submission" date="2020-10" db="EMBL/GenBank/DDBJ databases">
        <authorList>
            <person name="Gilroy R."/>
        </authorList>
    </citation>
    <scope>NUCLEOTIDE SEQUENCE</scope>
    <source>
        <strain evidence="2">G3-3990</strain>
    </source>
</reference>
<dbReference type="AlphaFoldDB" id="A0A9D9N5C9"/>
<protein>
    <submittedName>
        <fullName evidence="2">Glycerol acyltransferase</fullName>
    </submittedName>
</protein>
<dbReference type="InterPro" id="IPR045746">
    <property type="entry name" value="ACT14924-like_Acyltransf_dom"/>
</dbReference>
<accession>A0A9D9N5C9</accession>
<dbReference type="SUPFAM" id="SSF69593">
    <property type="entry name" value="Glycerol-3-phosphate (1)-acyltransferase"/>
    <property type="match status" value="1"/>
</dbReference>
<evidence type="ECO:0000313" key="3">
    <source>
        <dbReference type="Proteomes" id="UP000823641"/>
    </source>
</evidence>
<organism evidence="2 3">
    <name type="scientific">Candidatus Gallipaludibacter merdavium</name>
    <dbReference type="NCBI Taxonomy" id="2840839"/>
    <lineage>
        <taxon>Bacteria</taxon>
        <taxon>Pseudomonadati</taxon>
        <taxon>Bacteroidota</taxon>
        <taxon>Bacteroidia</taxon>
        <taxon>Bacteroidales</taxon>
        <taxon>Candidatus Gallipaludibacter</taxon>
    </lineage>
</organism>
<name>A0A9D9N5C9_9BACT</name>
<evidence type="ECO:0000313" key="2">
    <source>
        <dbReference type="EMBL" id="MBO8460775.1"/>
    </source>
</evidence>
<keyword evidence="2" id="KW-0012">Acyltransferase</keyword>
<dbReference type="SMART" id="SM00563">
    <property type="entry name" value="PlsC"/>
    <property type="match status" value="1"/>
</dbReference>
<feature type="domain" description="Phospholipid/glycerol acyltransferase" evidence="1">
    <location>
        <begin position="81"/>
        <end position="199"/>
    </location>
</feature>
<dbReference type="Pfam" id="PF19576">
    <property type="entry name" value="Acyltransf_2"/>
    <property type="match status" value="1"/>
</dbReference>
<reference evidence="2" key="2">
    <citation type="journal article" date="2021" name="PeerJ">
        <title>Extensive microbial diversity within the chicken gut microbiome revealed by metagenomics and culture.</title>
        <authorList>
            <person name="Gilroy R."/>
            <person name="Ravi A."/>
            <person name="Getino M."/>
            <person name="Pursley I."/>
            <person name="Horton D.L."/>
            <person name="Alikhan N.F."/>
            <person name="Baker D."/>
            <person name="Gharbi K."/>
            <person name="Hall N."/>
            <person name="Watson M."/>
            <person name="Adriaenssens E.M."/>
            <person name="Foster-Nyarko E."/>
            <person name="Jarju S."/>
            <person name="Secka A."/>
            <person name="Antonio M."/>
            <person name="Oren A."/>
            <person name="Chaudhuri R.R."/>
            <person name="La Ragione R."/>
            <person name="Hildebrand F."/>
            <person name="Pallen M.J."/>
        </authorList>
    </citation>
    <scope>NUCLEOTIDE SEQUENCE</scope>
    <source>
        <strain evidence="2">G3-3990</strain>
    </source>
</reference>
<dbReference type="EMBL" id="JADIMG010000098">
    <property type="protein sequence ID" value="MBO8460775.1"/>
    <property type="molecule type" value="Genomic_DNA"/>
</dbReference>
<sequence length="271" mass="31429">MEETIRIDIPAVLKSKAPNTHVPKFLVNYLKKIVHQDEINHFFETHPGCKDFDFLAATLDYFQVDWSVEGEENLPTDDKKYIFVSNHPLGGMDGMVLALILGRKYNGKIRVLINDLLMNLKPLQGIFVPVNKTGAQSKKNVHLVDAAYESDNHLLTFPAGACSRKQKGGIIADWEWKKNFIAKSVQYQRDVVPIYFEGRNSNFYYNLSRIRLALGIKLNLELFYLADEMFRQRGNHFTIRFGKPIPWQTFDKTRKPQEWAQWVKGKSYAMR</sequence>
<dbReference type="Proteomes" id="UP000823641">
    <property type="component" value="Unassembled WGS sequence"/>
</dbReference>
<comment type="caution">
    <text evidence="2">The sequence shown here is derived from an EMBL/GenBank/DDBJ whole genome shotgun (WGS) entry which is preliminary data.</text>
</comment>
<dbReference type="InterPro" id="IPR002123">
    <property type="entry name" value="Plipid/glycerol_acylTrfase"/>
</dbReference>
<proteinExistence type="predicted"/>
<dbReference type="GO" id="GO:0016746">
    <property type="term" value="F:acyltransferase activity"/>
    <property type="evidence" value="ECO:0007669"/>
    <property type="project" value="UniProtKB-KW"/>
</dbReference>
<gene>
    <name evidence="2" type="ORF">IAA73_10680</name>
</gene>
<evidence type="ECO:0000259" key="1">
    <source>
        <dbReference type="SMART" id="SM00563"/>
    </source>
</evidence>
<keyword evidence="2" id="KW-0808">Transferase</keyword>